<dbReference type="GO" id="GO:0004803">
    <property type="term" value="F:transposase activity"/>
    <property type="evidence" value="ECO:0007669"/>
    <property type="project" value="InterPro"/>
</dbReference>
<evidence type="ECO:0000313" key="7">
    <source>
        <dbReference type="Proteomes" id="UP000034074"/>
    </source>
</evidence>
<dbReference type="OrthoDB" id="136643at2157"/>
<dbReference type="Proteomes" id="UP000034944">
    <property type="component" value="Unassembled WGS sequence"/>
</dbReference>
<evidence type="ECO:0000313" key="8">
    <source>
        <dbReference type="Proteomes" id="UP000034820"/>
    </source>
</evidence>
<dbReference type="EMBL" id="JJPQ01000135">
    <property type="protein sequence ID" value="KKG79261.1"/>
    <property type="molecule type" value="Genomic_DNA"/>
</dbReference>
<evidence type="ECO:0000313" key="4">
    <source>
        <dbReference type="EMBL" id="KKH07693.1"/>
    </source>
</evidence>
<evidence type="ECO:0000313" key="9">
    <source>
        <dbReference type="Proteomes" id="UP000034944"/>
    </source>
</evidence>
<dbReference type="PATRIC" id="fig|2209.71.peg.3285"/>
<dbReference type="Proteomes" id="UP000033889">
    <property type="component" value="Unassembled WGS sequence"/>
</dbReference>
<dbReference type="RefSeq" id="WP_155401441.1">
    <property type="nucleotide sequence ID" value="NZ_JJPN01000173.1"/>
</dbReference>
<feature type="domain" description="Transposase IS4-like" evidence="1">
    <location>
        <begin position="11"/>
        <end position="141"/>
    </location>
</feature>
<organism evidence="2 7">
    <name type="scientific">Methanosarcina mazei</name>
    <name type="common">Methanosarcina frisia</name>
    <dbReference type="NCBI Taxonomy" id="2209"/>
    <lineage>
        <taxon>Archaea</taxon>
        <taxon>Methanobacteriati</taxon>
        <taxon>Methanobacteriota</taxon>
        <taxon>Stenosarchaea group</taxon>
        <taxon>Methanomicrobia</taxon>
        <taxon>Methanosarcinales</taxon>
        <taxon>Methanosarcinaceae</taxon>
        <taxon>Methanosarcina</taxon>
    </lineage>
</organism>
<dbReference type="EMBL" id="JJPN01000173">
    <property type="protein sequence ID" value="KKG67692.1"/>
    <property type="molecule type" value="Genomic_DNA"/>
</dbReference>
<reference evidence="6 7" key="1">
    <citation type="journal article" date="2015" name="ISME J.">
        <title>Genomic and phenotypic differentiation among Methanosarcina mazei populations from Columbia River sediment.</title>
        <authorList>
            <person name="Youngblut N.D."/>
            <person name="Wirth J.S."/>
            <person name="Henriksen J.R."/>
            <person name="Smith M."/>
            <person name="Simon H."/>
            <person name="Metcalf W.W."/>
            <person name="Whitaker R.J."/>
        </authorList>
    </citation>
    <scope>NUCLEOTIDE SEQUENCE [LARGE SCALE GENOMIC DNA]</scope>
    <source>
        <strain evidence="2 7">3.H.A.1A.2</strain>
        <strain evidence="3 6">3.H.A.2.5</strain>
        <strain evidence="5 8">3.H.T.1A.1</strain>
        <strain evidence="4 9">3.H.T.1A.2</strain>
    </source>
</reference>
<evidence type="ECO:0000313" key="3">
    <source>
        <dbReference type="EMBL" id="KKG79261.1"/>
    </source>
</evidence>
<dbReference type="InterPro" id="IPR002559">
    <property type="entry name" value="Transposase_11"/>
</dbReference>
<dbReference type="Pfam" id="PF01609">
    <property type="entry name" value="DDE_Tnp_1"/>
    <property type="match status" value="1"/>
</dbReference>
<evidence type="ECO:0000259" key="1">
    <source>
        <dbReference type="Pfam" id="PF01609"/>
    </source>
</evidence>
<dbReference type="EMBL" id="JJPY01000054">
    <property type="protein sequence ID" value="KKH09359.1"/>
    <property type="molecule type" value="Genomic_DNA"/>
</dbReference>
<dbReference type="Proteomes" id="UP000034074">
    <property type="component" value="Unassembled WGS sequence"/>
</dbReference>
<evidence type="ECO:0000313" key="5">
    <source>
        <dbReference type="EMBL" id="KKH09359.1"/>
    </source>
</evidence>
<evidence type="ECO:0000313" key="6">
    <source>
        <dbReference type="Proteomes" id="UP000033889"/>
    </source>
</evidence>
<dbReference type="PANTHER" id="PTHR30007">
    <property type="entry name" value="PHP DOMAIN PROTEIN"/>
    <property type="match status" value="1"/>
</dbReference>
<accession>A0A0F8GQW1</accession>
<name>A0A0F8GQW1_METMZ</name>
<dbReference type="GO" id="GO:0003677">
    <property type="term" value="F:DNA binding"/>
    <property type="evidence" value="ECO:0007669"/>
    <property type="project" value="InterPro"/>
</dbReference>
<evidence type="ECO:0000313" key="2">
    <source>
        <dbReference type="EMBL" id="KKG67692.1"/>
    </source>
</evidence>
<comment type="caution">
    <text evidence="2">The sequence shown here is derived from an EMBL/GenBank/DDBJ whole genome shotgun (WGS) entry which is preliminary data.</text>
</comment>
<sequence>MFYRYKGYSYQKRGNIGYDGYKKVKGVKLSVLVNLQELPLSIIVAPANQNDSTLYIPTIKNFMIRRPRGRPVSRPSKVTADAIYDTSEIREYNRKRGIKSNIPVNTRNRKKKKRGRPIKVDWEEFKKKSAIERFFSWIESYKKVFPRYEIKEISYLGVVIFAAIMRLNQVLG</sequence>
<dbReference type="Proteomes" id="UP000034820">
    <property type="component" value="Unassembled WGS sequence"/>
</dbReference>
<protein>
    <recommendedName>
        <fullName evidence="1">Transposase IS4-like domain-containing protein</fullName>
    </recommendedName>
</protein>
<dbReference type="EMBL" id="JJPZ01000138">
    <property type="protein sequence ID" value="KKH07693.1"/>
    <property type="molecule type" value="Genomic_DNA"/>
</dbReference>
<gene>
    <name evidence="2" type="ORF">DU46_14920</name>
    <name evidence="5" type="ORF">DU51_15870</name>
    <name evidence="3" type="ORF">DU61_01130</name>
    <name evidence="4" type="ORF">DU62_14255</name>
</gene>
<dbReference type="AlphaFoldDB" id="A0A0F8GQW1"/>
<proteinExistence type="predicted"/>
<dbReference type="GO" id="GO:0006313">
    <property type="term" value="P:DNA transposition"/>
    <property type="evidence" value="ECO:0007669"/>
    <property type="project" value="InterPro"/>
</dbReference>